<dbReference type="NCBIfam" id="TIGR01751">
    <property type="entry name" value="crot-CoA-red"/>
    <property type="match status" value="1"/>
</dbReference>
<dbReference type="Gene3D" id="3.90.180.10">
    <property type="entry name" value="Medium-chain alcohol dehydrogenases, catalytic domain"/>
    <property type="match status" value="2"/>
</dbReference>
<evidence type="ECO:0000313" key="4">
    <source>
        <dbReference type="Proteomes" id="UP001501231"/>
    </source>
</evidence>
<keyword evidence="4" id="KW-1185">Reference proteome</keyword>
<sequence>MSGLIQAVRAEAAPADLLECELPTRFTAAYVVKDEVGMFAGQTDKDVRRSIHVGEVAMPDLAPDEVVVAVMASAVNFNSVWSAIFEPVPTFAFLRKRAAEGPWGERHDLPYHIIGSDAAGVIVRTGTAVWRWKVGDRVVVFPGVIDPADPASQDDGVKAADPLAWGYETNFGGMAEFTVVKQTQLIRKPACLTWEEAAANTLCASTAYRMLVSRNGARMKQGDIVLIWGATGGLGGYAVQFVRNGGGIPVCVVGSEDKAEIIRAIGGRHIINRATLGLGDAGFRSPDAWRLLGARIRELAGGDPDIVFEYLGQETFATSVRLARRGGSVVTCGSSTGYRHEYDNRHLWMKIKRIIGSHGANYDEAAQVNRLIALGMITPTLSTAYPLAQAADAVRAVQTNRHIGKVGILCLAPEEGLGITDYALRWHIGEDSINAFRRTGHER</sequence>
<dbReference type="InterPro" id="IPR013154">
    <property type="entry name" value="ADH-like_N"/>
</dbReference>
<dbReference type="InterPro" id="IPR013149">
    <property type="entry name" value="ADH-like_C"/>
</dbReference>
<evidence type="ECO:0000313" key="3">
    <source>
        <dbReference type="EMBL" id="GAA2428207.1"/>
    </source>
</evidence>
<comment type="caution">
    <text evidence="3">The sequence shown here is derived from an EMBL/GenBank/DDBJ whole genome shotgun (WGS) entry which is preliminary data.</text>
</comment>
<dbReference type="InterPro" id="IPR051603">
    <property type="entry name" value="Zinc-ADH_QOR/CCCR"/>
</dbReference>
<dbReference type="InterPro" id="IPR020843">
    <property type="entry name" value="ER"/>
</dbReference>
<dbReference type="SUPFAM" id="SSF50129">
    <property type="entry name" value="GroES-like"/>
    <property type="match status" value="1"/>
</dbReference>
<reference evidence="3 4" key="1">
    <citation type="journal article" date="2019" name="Int. J. Syst. Evol. Microbiol.">
        <title>The Global Catalogue of Microorganisms (GCM) 10K type strain sequencing project: providing services to taxonomists for standard genome sequencing and annotation.</title>
        <authorList>
            <consortium name="The Broad Institute Genomics Platform"/>
            <consortium name="The Broad Institute Genome Sequencing Center for Infectious Disease"/>
            <person name="Wu L."/>
            <person name="Ma J."/>
        </authorList>
    </citation>
    <scope>NUCLEOTIDE SEQUENCE [LARGE SCALE GENOMIC DNA]</scope>
    <source>
        <strain evidence="3 4">JCM 3325</strain>
    </source>
</reference>
<dbReference type="PANTHER" id="PTHR44154:SF1">
    <property type="entry name" value="QUINONE OXIDOREDUCTASE"/>
    <property type="match status" value="1"/>
</dbReference>
<evidence type="ECO:0000259" key="2">
    <source>
        <dbReference type="SMART" id="SM00829"/>
    </source>
</evidence>
<dbReference type="InterPro" id="IPR036291">
    <property type="entry name" value="NAD(P)-bd_dom_sf"/>
</dbReference>
<dbReference type="EMBL" id="BAAARW010000016">
    <property type="protein sequence ID" value="GAA2428207.1"/>
    <property type="molecule type" value="Genomic_DNA"/>
</dbReference>
<dbReference type="SMART" id="SM00829">
    <property type="entry name" value="PKS_ER"/>
    <property type="match status" value="1"/>
</dbReference>
<dbReference type="Proteomes" id="UP001501231">
    <property type="component" value="Unassembled WGS sequence"/>
</dbReference>
<dbReference type="RefSeq" id="WP_344591560.1">
    <property type="nucleotide sequence ID" value="NZ_BAAARW010000016.1"/>
</dbReference>
<name>A0ABN3JGG5_9ACTN</name>
<feature type="domain" description="Enoyl reductase (ER)" evidence="2">
    <location>
        <begin position="46"/>
        <end position="408"/>
    </location>
</feature>
<dbReference type="InterPro" id="IPR011032">
    <property type="entry name" value="GroES-like_sf"/>
</dbReference>
<proteinExistence type="predicted"/>
<dbReference type="Pfam" id="PF00107">
    <property type="entry name" value="ADH_zinc_N"/>
    <property type="match status" value="1"/>
</dbReference>
<protein>
    <submittedName>
        <fullName evidence="3">Crotonyl-CoA carboxylase/reductase</fullName>
    </submittedName>
</protein>
<dbReference type="InterPro" id="IPR010085">
    <property type="entry name" value="Crot_CoA_red"/>
</dbReference>
<keyword evidence="1" id="KW-0521">NADP</keyword>
<gene>
    <name evidence="3" type="primary">ccrA_2</name>
    <name evidence="3" type="ORF">GCM10010191_46520</name>
</gene>
<accession>A0ABN3JGG5</accession>
<organism evidence="3 4">
    <name type="scientific">Actinomadura vinacea</name>
    <dbReference type="NCBI Taxonomy" id="115336"/>
    <lineage>
        <taxon>Bacteria</taxon>
        <taxon>Bacillati</taxon>
        <taxon>Actinomycetota</taxon>
        <taxon>Actinomycetes</taxon>
        <taxon>Streptosporangiales</taxon>
        <taxon>Thermomonosporaceae</taxon>
        <taxon>Actinomadura</taxon>
    </lineage>
</organism>
<dbReference type="SUPFAM" id="SSF51735">
    <property type="entry name" value="NAD(P)-binding Rossmann-fold domains"/>
    <property type="match status" value="1"/>
</dbReference>
<dbReference type="PANTHER" id="PTHR44154">
    <property type="entry name" value="QUINONE OXIDOREDUCTASE"/>
    <property type="match status" value="1"/>
</dbReference>
<evidence type="ECO:0000256" key="1">
    <source>
        <dbReference type="ARBA" id="ARBA00022857"/>
    </source>
</evidence>
<dbReference type="Pfam" id="PF08240">
    <property type="entry name" value="ADH_N"/>
    <property type="match status" value="1"/>
</dbReference>